<evidence type="ECO:0000259" key="5">
    <source>
        <dbReference type="PROSITE" id="PS01124"/>
    </source>
</evidence>
<dbReference type="InterPro" id="IPR018060">
    <property type="entry name" value="HTH_AraC"/>
</dbReference>
<sequence length="487" mass="57008">MWNLLLLEDEPFVRRSIRQAINWESLGFRVVAEAEDGNEAWEFMQAHHVDVVLSDIMMPIMNGIELIRTAKQAGHEAEFIMLTCVNEFEYARLALQYGAVGYLLKASMDMEELKGLLLKIKHSLIKKRDQRTKAPMFNLYHNIWRSLHGLEEMEQKEDEEELLRLPTYVRLFVGSANNASLVNDRIMNLFDMNCRDKLLVHPFINWGITTVLVWSDERYIPITPVLTEVCSTTWLTSDELKAGWESLLQGIGRIWYDLDPSIPTMRELQLENLAWKKESLILSQFEAAQWVECEKSLQSLWDYFKERQLAVVMVKEAADRLDRAFARLSNQFPAGKAVWAAVESHRQALEQIVDRVHHYSNHRMKETLTDHPEINKIIAYVNRHYDKELTLKGMAKYVNMGEQYLSGLFKKKTGEQFIQYVQRIRIERACYCLAETELRVAEICEQVGFVHMNYFLKQFKKWTGLTPSEFRESKKAERKKPLDTEDA</sequence>
<dbReference type="SMART" id="SM00342">
    <property type="entry name" value="HTH_ARAC"/>
    <property type="match status" value="1"/>
</dbReference>
<dbReference type="PROSITE" id="PS50110">
    <property type="entry name" value="RESPONSE_REGULATORY"/>
    <property type="match status" value="1"/>
</dbReference>
<accession>A0ABX1X3I3</accession>
<gene>
    <name evidence="7" type="ORF">GC096_01405</name>
</gene>
<dbReference type="InterPro" id="IPR009057">
    <property type="entry name" value="Homeodomain-like_sf"/>
</dbReference>
<evidence type="ECO:0000256" key="2">
    <source>
        <dbReference type="ARBA" id="ARBA00023125"/>
    </source>
</evidence>
<dbReference type="Gene3D" id="1.10.10.60">
    <property type="entry name" value="Homeodomain-like"/>
    <property type="match status" value="2"/>
</dbReference>
<evidence type="ECO:0000313" key="7">
    <source>
        <dbReference type="EMBL" id="NOU62701.1"/>
    </source>
</evidence>
<feature type="domain" description="HTH araC/xylS-type" evidence="5">
    <location>
        <begin position="375"/>
        <end position="473"/>
    </location>
</feature>
<evidence type="ECO:0000313" key="8">
    <source>
        <dbReference type="Proteomes" id="UP000653578"/>
    </source>
</evidence>
<dbReference type="PROSITE" id="PS01124">
    <property type="entry name" value="HTH_ARAC_FAMILY_2"/>
    <property type="match status" value="1"/>
</dbReference>
<dbReference type="InterPro" id="IPR018062">
    <property type="entry name" value="HTH_AraC-typ_CS"/>
</dbReference>
<comment type="caution">
    <text evidence="7">The sequence shown here is derived from an EMBL/GenBank/DDBJ whole genome shotgun (WGS) entry which is preliminary data.</text>
</comment>
<evidence type="ECO:0000256" key="1">
    <source>
        <dbReference type="ARBA" id="ARBA00023015"/>
    </source>
</evidence>
<dbReference type="PANTHER" id="PTHR43280">
    <property type="entry name" value="ARAC-FAMILY TRANSCRIPTIONAL REGULATOR"/>
    <property type="match status" value="1"/>
</dbReference>
<dbReference type="PROSITE" id="PS00041">
    <property type="entry name" value="HTH_ARAC_FAMILY_1"/>
    <property type="match status" value="1"/>
</dbReference>
<evidence type="ECO:0000256" key="4">
    <source>
        <dbReference type="PROSITE-ProRule" id="PRU00169"/>
    </source>
</evidence>
<proteinExistence type="predicted"/>
<keyword evidence="4" id="KW-0597">Phosphoprotein</keyword>
<dbReference type="Pfam" id="PF12833">
    <property type="entry name" value="HTH_18"/>
    <property type="match status" value="1"/>
</dbReference>
<dbReference type="Pfam" id="PF00072">
    <property type="entry name" value="Response_reg"/>
    <property type="match status" value="1"/>
</dbReference>
<keyword evidence="8" id="KW-1185">Reference proteome</keyword>
<dbReference type="SUPFAM" id="SSF52172">
    <property type="entry name" value="CheY-like"/>
    <property type="match status" value="1"/>
</dbReference>
<feature type="modified residue" description="4-aspartylphosphate" evidence="4">
    <location>
        <position position="55"/>
    </location>
</feature>
<dbReference type="SMART" id="SM00448">
    <property type="entry name" value="REC"/>
    <property type="match status" value="1"/>
</dbReference>
<dbReference type="InterPro" id="IPR011006">
    <property type="entry name" value="CheY-like_superfamily"/>
</dbReference>
<dbReference type="CDD" id="cd17536">
    <property type="entry name" value="REC_YesN-like"/>
    <property type="match status" value="1"/>
</dbReference>
<name>A0ABX1X3I3_9BACL</name>
<organism evidence="7 8">
    <name type="scientific">Paenibacillus plantarum</name>
    <dbReference type="NCBI Taxonomy" id="2654975"/>
    <lineage>
        <taxon>Bacteria</taxon>
        <taxon>Bacillati</taxon>
        <taxon>Bacillota</taxon>
        <taxon>Bacilli</taxon>
        <taxon>Bacillales</taxon>
        <taxon>Paenibacillaceae</taxon>
        <taxon>Paenibacillus</taxon>
    </lineage>
</organism>
<dbReference type="InterPro" id="IPR001789">
    <property type="entry name" value="Sig_transdc_resp-reg_receiver"/>
</dbReference>
<dbReference type="EMBL" id="WHNY01000005">
    <property type="protein sequence ID" value="NOU62701.1"/>
    <property type="molecule type" value="Genomic_DNA"/>
</dbReference>
<evidence type="ECO:0000259" key="6">
    <source>
        <dbReference type="PROSITE" id="PS50110"/>
    </source>
</evidence>
<keyword evidence="2" id="KW-0238">DNA-binding</keyword>
<keyword evidence="1" id="KW-0805">Transcription regulation</keyword>
<dbReference type="PRINTS" id="PR00032">
    <property type="entry name" value="HTHARAC"/>
</dbReference>
<evidence type="ECO:0000256" key="3">
    <source>
        <dbReference type="ARBA" id="ARBA00023163"/>
    </source>
</evidence>
<dbReference type="PANTHER" id="PTHR43280:SF2">
    <property type="entry name" value="HTH-TYPE TRANSCRIPTIONAL REGULATOR EXSA"/>
    <property type="match status" value="1"/>
</dbReference>
<keyword evidence="3" id="KW-0804">Transcription</keyword>
<dbReference type="SUPFAM" id="SSF46689">
    <property type="entry name" value="Homeodomain-like"/>
    <property type="match status" value="2"/>
</dbReference>
<feature type="domain" description="Response regulatory" evidence="6">
    <location>
        <begin position="3"/>
        <end position="120"/>
    </location>
</feature>
<dbReference type="Proteomes" id="UP000653578">
    <property type="component" value="Unassembled WGS sequence"/>
</dbReference>
<dbReference type="RefSeq" id="WP_171628524.1">
    <property type="nucleotide sequence ID" value="NZ_WHNY01000005.1"/>
</dbReference>
<protein>
    <submittedName>
        <fullName evidence="7">Response regulator</fullName>
    </submittedName>
</protein>
<dbReference type="Gene3D" id="3.40.50.2300">
    <property type="match status" value="1"/>
</dbReference>
<reference evidence="7 8" key="1">
    <citation type="submission" date="2019-10" db="EMBL/GenBank/DDBJ databases">
        <title>Description of Paenibacillus humi sp. nov.</title>
        <authorList>
            <person name="Carlier A."/>
            <person name="Qi S."/>
        </authorList>
    </citation>
    <scope>NUCLEOTIDE SEQUENCE [LARGE SCALE GENOMIC DNA]</scope>
    <source>
        <strain evidence="7 8">LMG 31461</strain>
    </source>
</reference>
<dbReference type="InterPro" id="IPR020449">
    <property type="entry name" value="Tscrpt_reg_AraC-type_HTH"/>
</dbReference>